<dbReference type="Pfam" id="PF01381">
    <property type="entry name" value="HTH_3"/>
    <property type="match status" value="1"/>
</dbReference>
<accession>A0ABV7N9E1</accession>
<keyword evidence="1" id="KW-0238">DNA-binding</keyword>
<dbReference type="PROSITE" id="PS50943">
    <property type="entry name" value="HTH_CROC1"/>
    <property type="match status" value="1"/>
</dbReference>
<evidence type="ECO:0000259" key="2">
    <source>
        <dbReference type="PROSITE" id="PS50943"/>
    </source>
</evidence>
<evidence type="ECO:0000313" key="3">
    <source>
        <dbReference type="EMBL" id="MFC3440119.1"/>
    </source>
</evidence>
<dbReference type="RefSeq" id="WP_380792884.1">
    <property type="nucleotide sequence ID" value="NZ_JBHRVU010000004.1"/>
</dbReference>
<protein>
    <submittedName>
        <fullName evidence="3">Helix-turn-helix domain-containing protein</fullName>
    </submittedName>
</protein>
<reference evidence="4" key="1">
    <citation type="journal article" date="2019" name="Int. J. Syst. Evol. Microbiol.">
        <title>The Global Catalogue of Microorganisms (GCM) 10K type strain sequencing project: providing services to taxonomists for standard genome sequencing and annotation.</title>
        <authorList>
            <consortium name="The Broad Institute Genomics Platform"/>
            <consortium name="The Broad Institute Genome Sequencing Center for Infectious Disease"/>
            <person name="Wu L."/>
            <person name="Ma J."/>
        </authorList>
    </citation>
    <scope>NUCLEOTIDE SEQUENCE [LARGE SCALE GENOMIC DNA]</scope>
    <source>
        <strain evidence="4">CCM 7491</strain>
    </source>
</reference>
<comment type="caution">
    <text evidence="3">The sequence shown here is derived from an EMBL/GenBank/DDBJ whole genome shotgun (WGS) entry which is preliminary data.</text>
</comment>
<dbReference type="InterPro" id="IPR001387">
    <property type="entry name" value="Cro/C1-type_HTH"/>
</dbReference>
<gene>
    <name evidence="3" type="ORF">ACFOKF_02725</name>
</gene>
<proteinExistence type="predicted"/>
<dbReference type="InterPro" id="IPR010982">
    <property type="entry name" value="Lambda_DNA-bd_dom_sf"/>
</dbReference>
<dbReference type="SMART" id="SM00530">
    <property type="entry name" value="HTH_XRE"/>
    <property type="match status" value="1"/>
</dbReference>
<dbReference type="PANTHER" id="PTHR46797:SF2">
    <property type="entry name" value="TRANSCRIPTIONAL REGULATOR"/>
    <property type="match status" value="1"/>
</dbReference>
<dbReference type="PANTHER" id="PTHR46797">
    <property type="entry name" value="HTH-TYPE TRANSCRIPTIONAL REGULATOR"/>
    <property type="match status" value="1"/>
</dbReference>
<dbReference type="InterPro" id="IPR050807">
    <property type="entry name" value="TransReg_Diox_bact_type"/>
</dbReference>
<dbReference type="EMBL" id="JBHRVU010000004">
    <property type="protein sequence ID" value="MFC3440119.1"/>
    <property type="molecule type" value="Genomic_DNA"/>
</dbReference>
<keyword evidence="4" id="KW-1185">Reference proteome</keyword>
<organism evidence="3 4">
    <name type="scientific">Sphingobium rhizovicinum</name>
    <dbReference type="NCBI Taxonomy" id="432308"/>
    <lineage>
        <taxon>Bacteria</taxon>
        <taxon>Pseudomonadati</taxon>
        <taxon>Pseudomonadota</taxon>
        <taxon>Alphaproteobacteria</taxon>
        <taxon>Sphingomonadales</taxon>
        <taxon>Sphingomonadaceae</taxon>
        <taxon>Sphingobium</taxon>
    </lineage>
</organism>
<dbReference type="Gene3D" id="1.10.260.40">
    <property type="entry name" value="lambda repressor-like DNA-binding domains"/>
    <property type="match status" value="1"/>
</dbReference>
<evidence type="ECO:0000256" key="1">
    <source>
        <dbReference type="ARBA" id="ARBA00023125"/>
    </source>
</evidence>
<dbReference type="CDD" id="cd00093">
    <property type="entry name" value="HTH_XRE"/>
    <property type="match status" value="1"/>
</dbReference>
<name>A0ABV7N9E1_9SPHN</name>
<evidence type="ECO:0000313" key="4">
    <source>
        <dbReference type="Proteomes" id="UP001595681"/>
    </source>
</evidence>
<dbReference type="SUPFAM" id="SSF47413">
    <property type="entry name" value="lambda repressor-like DNA-binding domains"/>
    <property type="match status" value="1"/>
</dbReference>
<feature type="domain" description="HTH cro/C1-type" evidence="2">
    <location>
        <begin position="11"/>
        <end position="65"/>
    </location>
</feature>
<dbReference type="Proteomes" id="UP001595681">
    <property type="component" value="Unassembled WGS sequence"/>
</dbReference>
<sequence length="114" mass="13017">MNLKDRVASRIKTIRKLRRLTQEQLAQRVDRTVFAISQLERGKSLPSFETLERLSVALEVPVKEFFDDGSEAAGMSPHRLSLTTAVADRVRSMADDQIEATLRMMDAMWPKARK</sequence>